<feature type="domain" description="Response regulatory" evidence="3">
    <location>
        <begin position="7"/>
        <end position="122"/>
    </location>
</feature>
<dbReference type="PANTHER" id="PTHR44591:SF3">
    <property type="entry name" value="RESPONSE REGULATORY DOMAIN-CONTAINING PROTEIN"/>
    <property type="match status" value="1"/>
</dbReference>
<organism evidence="4 5">
    <name type="scientific">Reichenbachiella faecimaris</name>
    <dbReference type="NCBI Taxonomy" id="692418"/>
    <lineage>
        <taxon>Bacteria</taxon>
        <taxon>Pseudomonadati</taxon>
        <taxon>Bacteroidota</taxon>
        <taxon>Cytophagia</taxon>
        <taxon>Cytophagales</taxon>
        <taxon>Reichenbachiellaceae</taxon>
        <taxon>Reichenbachiella</taxon>
    </lineage>
</organism>
<dbReference type="STRING" id="692418.SAMN04488029_2690"/>
<evidence type="ECO:0000313" key="5">
    <source>
        <dbReference type="Proteomes" id="UP000192472"/>
    </source>
</evidence>
<dbReference type="SMART" id="SM00448">
    <property type="entry name" value="REC"/>
    <property type="match status" value="1"/>
</dbReference>
<name>A0A1W2GHC7_REIFA</name>
<dbReference type="OrthoDB" id="1646880at2"/>
<dbReference type="Gene3D" id="3.40.50.2300">
    <property type="match status" value="1"/>
</dbReference>
<dbReference type="EMBL" id="FWYF01000003">
    <property type="protein sequence ID" value="SMD36059.1"/>
    <property type="molecule type" value="Genomic_DNA"/>
</dbReference>
<evidence type="ECO:0000313" key="4">
    <source>
        <dbReference type="EMBL" id="SMD36059.1"/>
    </source>
</evidence>
<dbReference type="Pfam" id="PF00072">
    <property type="entry name" value="Response_reg"/>
    <property type="match status" value="1"/>
</dbReference>
<sequence>MQNKDFEIGIVEDDSLVSLDLLDRLESLGFSKISTFSTGESLLKEIETTKFKVVLMDIELAGKLDGIETVQELRKKCNTSIIYLTDHVDDKTFQRALTTSPAAFLHKPFIDKQIAQNIEIAATLTEDEEILVDSSVLVPDGIFAFLGEGQYQKILFDEICFLKAERAYCEIGLLEGKPLTVSRNMGAVLAVLSKSKEKELFIQVHRSYVINKRHITGFNGKTLLLGNHSIPTTEFYVPDLKARFFTI</sequence>
<gene>
    <name evidence="4" type="ORF">SAMN04488029_2690</name>
</gene>
<protein>
    <submittedName>
        <fullName evidence="4">Two component transcriptional regulator, LytTR family</fullName>
    </submittedName>
</protein>
<reference evidence="4 5" key="1">
    <citation type="submission" date="2017-04" db="EMBL/GenBank/DDBJ databases">
        <authorList>
            <person name="Afonso C.L."/>
            <person name="Miller P.J."/>
            <person name="Scott M.A."/>
            <person name="Spackman E."/>
            <person name="Goraichik I."/>
            <person name="Dimitrov K.M."/>
            <person name="Suarez D.L."/>
            <person name="Swayne D.E."/>
        </authorList>
    </citation>
    <scope>NUCLEOTIDE SEQUENCE [LARGE SCALE GENOMIC DNA]</scope>
    <source>
        <strain evidence="4 5">DSM 26133</strain>
    </source>
</reference>
<accession>A0A1W2GHC7</accession>
<dbReference type="Pfam" id="PF04397">
    <property type="entry name" value="LytTR"/>
    <property type="match status" value="1"/>
</dbReference>
<feature type="modified residue" description="4-aspartylphosphate" evidence="2">
    <location>
        <position position="57"/>
    </location>
</feature>
<dbReference type="InterPro" id="IPR001789">
    <property type="entry name" value="Sig_transdc_resp-reg_receiver"/>
</dbReference>
<dbReference type="InterPro" id="IPR007492">
    <property type="entry name" value="LytTR_DNA-bd_dom"/>
</dbReference>
<dbReference type="SUPFAM" id="SSF52172">
    <property type="entry name" value="CheY-like"/>
    <property type="match status" value="1"/>
</dbReference>
<evidence type="ECO:0000256" key="2">
    <source>
        <dbReference type="PROSITE-ProRule" id="PRU00169"/>
    </source>
</evidence>
<dbReference type="RefSeq" id="WP_084373358.1">
    <property type="nucleotide sequence ID" value="NZ_FWYF01000003.1"/>
</dbReference>
<dbReference type="PROSITE" id="PS50110">
    <property type="entry name" value="RESPONSE_REGULATORY"/>
    <property type="match status" value="1"/>
</dbReference>
<keyword evidence="5" id="KW-1185">Reference proteome</keyword>
<dbReference type="Gene3D" id="2.40.50.1020">
    <property type="entry name" value="LytTr DNA-binding domain"/>
    <property type="match status" value="1"/>
</dbReference>
<dbReference type="InterPro" id="IPR050595">
    <property type="entry name" value="Bact_response_regulator"/>
</dbReference>
<dbReference type="InterPro" id="IPR011006">
    <property type="entry name" value="CheY-like_superfamily"/>
</dbReference>
<evidence type="ECO:0000256" key="1">
    <source>
        <dbReference type="ARBA" id="ARBA00022553"/>
    </source>
</evidence>
<dbReference type="GO" id="GO:0000160">
    <property type="term" value="P:phosphorelay signal transduction system"/>
    <property type="evidence" value="ECO:0007669"/>
    <property type="project" value="InterPro"/>
</dbReference>
<keyword evidence="1 2" id="KW-0597">Phosphoprotein</keyword>
<evidence type="ECO:0000259" key="3">
    <source>
        <dbReference type="PROSITE" id="PS50110"/>
    </source>
</evidence>
<dbReference type="Proteomes" id="UP000192472">
    <property type="component" value="Unassembled WGS sequence"/>
</dbReference>
<dbReference type="PANTHER" id="PTHR44591">
    <property type="entry name" value="STRESS RESPONSE REGULATOR PROTEIN 1"/>
    <property type="match status" value="1"/>
</dbReference>
<dbReference type="AlphaFoldDB" id="A0A1W2GHC7"/>
<proteinExistence type="predicted"/>
<dbReference type="SMART" id="SM00850">
    <property type="entry name" value="LytTR"/>
    <property type="match status" value="1"/>
</dbReference>
<dbReference type="GO" id="GO:0003677">
    <property type="term" value="F:DNA binding"/>
    <property type="evidence" value="ECO:0007669"/>
    <property type="project" value="InterPro"/>
</dbReference>